<dbReference type="InterPro" id="IPR050886">
    <property type="entry name" value="RNA-binding_reg"/>
</dbReference>
<dbReference type="Pfam" id="PF00076">
    <property type="entry name" value="RRM_1"/>
    <property type="match status" value="1"/>
</dbReference>
<name>A0ABD1B3V0_CARAN</name>
<reference evidence="4 5" key="1">
    <citation type="submission" date="2024-04" db="EMBL/GenBank/DDBJ databases">
        <title>Genome assembly C_amara_ONT_v2.</title>
        <authorList>
            <person name="Yant L."/>
            <person name="Moore C."/>
            <person name="Slenker M."/>
        </authorList>
    </citation>
    <scope>NUCLEOTIDE SEQUENCE [LARGE SCALE GENOMIC DNA]</scope>
    <source>
        <tissue evidence="4">Leaf</tissue>
    </source>
</reference>
<dbReference type="PROSITE" id="PS50102">
    <property type="entry name" value="RRM"/>
    <property type="match status" value="1"/>
</dbReference>
<dbReference type="GO" id="GO:0003723">
    <property type="term" value="F:RNA binding"/>
    <property type="evidence" value="ECO:0007669"/>
    <property type="project" value="UniProtKB-UniRule"/>
</dbReference>
<evidence type="ECO:0000259" key="3">
    <source>
        <dbReference type="PROSITE" id="PS50102"/>
    </source>
</evidence>
<dbReference type="InterPro" id="IPR000504">
    <property type="entry name" value="RRM_dom"/>
</dbReference>
<dbReference type="SUPFAM" id="SSF54928">
    <property type="entry name" value="RNA-binding domain, RBD"/>
    <property type="match status" value="1"/>
</dbReference>
<dbReference type="SMART" id="SM00360">
    <property type="entry name" value="RRM"/>
    <property type="match status" value="1"/>
</dbReference>
<evidence type="ECO:0000313" key="5">
    <source>
        <dbReference type="Proteomes" id="UP001558713"/>
    </source>
</evidence>
<gene>
    <name evidence="4" type="ORF">V5N11_027186</name>
</gene>
<dbReference type="EMBL" id="JBANAX010000497">
    <property type="protein sequence ID" value="KAL1206620.1"/>
    <property type="molecule type" value="Genomic_DNA"/>
</dbReference>
<dbReference type="PANTHER" id="PTHR48024:SF42">
    <property type="entry name" value="RNA-BINDING (RRM_RBD_RNP MOTIFS) FAMILY PROTEIN"/>
    <property type="match status" value="1"/>
</dbReference>
<dbReference type="InterPro" id="IPR035979">
    <property type="entry name" value="RBD_domain_sf"/>
</dbReference>
<accession>A0ABD1B3V0</accession>
<dbReference type="InterPro" id="IPR012677">
    <property type="entry name" value="Nucleotide-bd_a/b_plait_sf"/>
</dbReference>
<dbReference type="AlphaFoldDB" id="A0ABD1B3V0"/>
<evidence type="ECO:0000256" key="2">
    <source>
        <dbReference type="PROSITE-ProRule" id="PRU00176"/>
    </source>
</evidence>
<dbReference type="Gene3D" id="3.30.70.330">
    <property type="match status" value="1"/>
</dbReference>
<evidence type="ECO:0000256" key="1">
    <source>
        <dbReference type="ARBA" id="ARBA00022884"/>
    </source>
</evidence>
<keyword evidence="1 2" id="KW-0694">RNA-binding</keyword>
<comment type="caution">
    <text evidence="4">The sequence shown here is derived from an EMBL/GenBank/DDBJ whole genome shotgun (WGS) entry which is preliminary data.</text>
</comment>
<organism evidence="4 5">
    <name type="scientific">Cardamine amara subsp. amara</name>
    <dbReference type="NCBI Taxonomy" id="228776"/>
    <lineage>
        <taxon>Eukaryota</taxon>
        <taxon>Viridiplantae</taxon>
        <taxon>Streptophyta</taxon>
        <taxon>Embryophyta</taxon>
        <taxon>Tracheophyta</taxon>
        <taxon>Spermatophyta</taxon>
        <taxon>Magnoliopsida</taxon>
        <taxon>eudicotyledons</taxon>
        <taxon>Gunneridae</taxon>
        <taxon>Pentapetalae</taxon>
        <taxon>rosids</taxon>
        <taxon>malvids</taxon>
        <taxon>Brassicales</taxon>
        <taxon>Brassicaceae</taxon>
        <taxon>Cardamineae</taxon>
        <taxon>Cardamine</taxon>
    </lineage>
</organism>
<feature type="domain" description="RRM" evidence="3">
    <location>
        <begin position="15"/>
        <end position="92"/>
    </location>
</feature>
<evidence type="ECO:0000313" key="4">
    <source>
        <dbReference type="EMBL" id="KAL1206620.1"/>
    </source>
</evidence>
<sequence length="157" mass="18250">MSQDNANQKFDTKYRKIYVGDLFWETTEEGLRSFFEPFGEIIHANVVCNRETRRSEGYGFVTFRDAEAATRACENPNPIIDGRKTKCNLAYIGARVYNDQNQPNQNAQQFVNYPPIPNGNQFTQQLYPPGYQYPAASSYPQWIWTPYGLYYKYQPGL</sequence>
<dbReference type="PANTHER" id="PTHR48024">
    <property type="entry name" value="GEO13361P1-RELATED"/>
    <property type="match status" value="1"/>
</dbReference>
<keyword evidence="5" id="KW-1185">Reference proteome</keyword>
<dbReference type="Proteomes" id="UP001558713">
    <property type="component" value="Unassembled WGS sequence"/>
</dbReference>
<protein>
    <submittedName>
        <fullName evidence="4">RNA-binding protein ARP1</fullName>
    </submittedName>
</protein>
<proteinExistence type="predicted"/>